<gene>
    <name evidence="1" type="ORF">TSUD_194280</name>
</gene>
<accession>A0A2Z6NER4</accession>
<evidence type="ECO:0000313" key="1">
    <source>
        <dbReference type="EMBL" id="GAU43074.1"/>
    </source>
</evidence>
<evidence type="ECO:0000313" key="2">
    <source>
        <dbReference type="Proteomes" id="UP000242715"/>
    </source>
</evidence>
<evidence type="ECO:0008006" key="3">
    <source>
        <dbReference type="Google" id="ProtNLM"/>
    </source>
</evidence>
<sequence length="335" mass="38389">MLPRICMKKPRVLENEDTTAWFTELERYHMGEFSMAAYQANSVMEDYSQVEVGDNSLFVGIYDGHNGTNAAKFISNYIFQELSRLIRENNNMMNGQLLREAVAATEQKFTQVGTLYVASLGDSLVLRGRILPETPPRVLQAVHLTLNHSCEDGYNRRTLEQQFPDDPTLLLKDENGWKVKGLSKGIAKTLLRKALEKVAARVKMSYKDIVTSSDRKNHQYEEKVKNCPQKFHCAKHVTDDKAWPNRELQIAEERYACAKEKNRVTKGGHSLPFLELQQASFSKKTRVDRTDTPPITPIVFCWFNMMHDAEDLSFHQGSTSITWFFIVSTLISKKN</sequence>
<name>A0A2Z6NER4_TRISU</name>
<keyword evidence="2" id="KW-1185">Reference proteome</keyword>
<protein>
    <recommendedName>
        <fullName evidence="3">PPM-type phosphatase domain-containing protein</fullName>
    </recommendedName>
</protein>
<dbReference type="EMBL" id="DF973956">
    <property type="protein sequence ID" value="GAU43074.1"/>
    <property type="molecule type" value="Genomic_DNA"/>
</dbReference>
<organism evidence="1 2">
    <name type="scientific">Trifolium subterraneum</name>
    <name type="common">Subterranean clover</name>
    <dbReference type="NCBI Taxonomy" id="3900"/>
    <lineage>
        <taxon>Eukaryota</taxon>
        <taxon>Viridiplantae</taxon>
        <taxon>Streptophyta</taxon>
        <taxon>Embryophyta</taxon>
        <taxon>Tracheophyta</taxon>
        <taxon>Spermatophyta</taxon>
        <taxon>Magnoliopsida</taxon>
        <taxon>eudicotyledons</taxon>
        <taxon>Gunneridae</taxon>
        <taxon>Pentapetalae</taxon>
        <taxon>rosids</taxon>
        <taxon>fabids</taxon>
        <taxon>Fabales</taxon>
        <taxon>Fabaceae</taxon>
        <taxon>Papilionoideae</taxon>
        <taxon>50 kb inversion clade</taxon>
        <taxon>NPAAA clade</taxon>
        <taxon>Hologalegina</taxon>
        <taxon>IRL clade</taxon>
        <taxon>Trifolieae</taxon>
        <taxon>Trifolium</taxon>
    </lineage>
</organism>
<dbReference type="Proteomes" id="UP000242715">
    <property type="component" value="Unassembled WGS sequence"/>
</dbReference>
<dbReference type="Gene3D" id="3.60.40.10">
    <property type="entry name" value="PPM-type phosphatase domain"/>
    <property type="match status" value="1"/>
</dbReference>
<dbReference type="SUPFAM" id="SSF81606">
    <property type="entry name" value="PP2C-like"/>
    <property type="match status" value="1"/>
</dbReference>
<dbReference type="InterPro" id="IPR036457">
    <property type="entry name" value="PPM-type-like_dom_sf"/>
</dbReference>
<proteinExistence type="predicted"/>
<dbReference type="AlphaFoldDB" id="A0A2Z6NER4"/>
<reference evidence="2" key="1">
    <citation type="journal article" date="2017" name="Front. Plant Sci.">
        <title>Climate Clever Clovers: New Paradigm to Reduce the Environmental Footprint of Ruminants by Breeding Low Methanogenic Forages Utilizing Haplotype Variation.</title>
        <authorList>
            <person name="Kaur P."/>
            <person name="Appels R."/>
            <person name="Bayer P.E."/>
            <person name="Keeble-Gagnere G."/>
            <person name="Wang J."/>
            <person name="Hirakawa H."/>
            <person name="Shirasawa K."/>
            <person name="Vercoe P."/>
            <person name="Stefanova K."/>
            <person name="Durmic Z."/>
            <person name="Nichols P."/>
            <person name="Revell C."/>
            <person name="Isobe S.N."/>
            <person name="Edwards D."/>
            <person name="Erskine W."/>
        </authorList>
    </citation>
    <scope>NUCLEOTIDE SEQUENCE [LARGE SCALE GENOMIC DNA]</scope>
    <source>
        <strain evidence="2">cv. Daliak</strain>
    </source>
</reference>